<proteinExistence type="predicted"/>
<name>A0A9P6B6D9_9AGAM</name>
<dbReference type="AlphaFoldDB" id="A0A9P6B6D9"/>
<organism evidence="1 2">
    <name type="scientific">Hydnum rufescens UP504</name>
    <dbReference type="NCBI Taxonomy" id="1448309"/>
    <lineage>
        <taxon>Eukaryota</taxon>
        <taxon>Fungi</taxon>
        <taxon>Dikarya</taxon>
        <taxon>Basidiomycota</taxon>
        <taxon>Agaricomycotina</taxon>
        <taxon>Agaricomycetes</taxon>
        <taxon>Cantharellales</taxon>
        <taxon>Hydnaceae</taxon>
        <taxon>Hydnum</taxon>
    </lineage>
</organism>
<dbReference type="EMBL" id="MU128924">
    <property type="protein sequence ID" value="KAF9518578.1"/>
    <property type="molecule type" value="Genomic_DNA"/>
</dbReference>
<dbReference type="Proteomes" id="UP000886523">
    <property type="component" value="Unassembled WGS sequence"/>
</dbReference>
<keyword evidence="2" id="KW-1185">Reference proteome</keyword>
<evidence type="ECO:0000313" key="1">
    <source>
        <dbReference type="EMBL" id="KAF9518578.1"/>
    </source>
</evidence>
<accession>A0A9P6B6D9</accession>
<evidence type="ECO:0000313" key="2">
    <source>
        <dbReference type="Proteomes" id="UP000886523"/>
    </source>
</evidence>
<sequence length="80" mass="8718">MSSIPQDSTGRLLGVTQCACERILSASTHCLNGFLPHAIHTNAFKACNSEAGTKDYMFSVVSLTIAHATWPAHRYSSYEN</sequence>
<gene>
    <name evidence="1" type="ORF">BS47DRAFT_1338258</name>
</gene>
<comment type="caution">
    <text evidence="1">The sequence shown here is derived from an EMBL/GenBank/DDBJ whole genome shotgun (WGS) entry which is preliminary data.</text>
</comment>
<reference evidence="1" key="1">
    <citation type="journal article" date="2020" name="Nat. Commun.">
        <title>Large-scale genome sequencing of mycorrhizal fungi provides insights into the early evolution of symbiotic traits.</title>
        <authorList>
            <person name="Miyauchi S."/>
            <person name="Kiss E."/>
            <person name="Kuo A."/>
            <person name="Drula E."/>
            <person name="Kohler A."/>
            <person name="Sanchez-Garcia M."/>
            <person name="Morin E."/>
            <person name="Andreopoulos B."/>
            <person name="Barry K.W."/>
            <person name="Bonito G."/>
            <person name="Buee M."/>
            <person name="Carver A."/>
            <person name="Chen C."/>
            <person name="Cichocki N."/>
            <person name="Clum A."/>
            <person name="Culley D."/>
            <person name="Crous P.W."/>
            <person name="Fauchery L."/>
            <person name="Girlanda M."/>
            <person name="Hayes R.D."/>
            <person name="Keri Z."/>
            <person name="LaButti K."/>
            <person name="Lipzen A."/>
            <person name="Lombard V."/>
            <person name="Magnuson J."/>
            <person name="Maillard F."/>
            <person name="Murat C."/>
            <person name="Nolan M."/>
            <person name="Ohm R.A."/>
            <person name="Pangilinan J."/>
            <person name="Pereira M.F."/>
            <person name="Perotto S."/>
            <person name="Peter M."/>
            <person name="Pfister S."/>
            <person name="Riley R."/>
            <person name="Sitrit Y."/>
            <person name="Stielow J.B."/>
            <person name="Szollosi G."/>
            <person name="Zifcakova L."/>
            <person name="Stursova M."/>
            <person name="Spatafora J.W."/>
            <person name="Tedersoo L."/>
            <person name="Vaario L.M."/>
            <person name="Yamada A."/>
            <person name="Yan M."/>
            <person name="Wang P."/>
            <person name="Xu J."/>
            <person name="Bruns T."/>
            <person name="Baldrian P."/>
            <person name="Vilgalys R."/>
            <person name="Dunand C."/>
            <person name="Henrissat B."/>
            <person name="Grigoriev I.V."/>
            <person name="Hibbett D."/>
            <person name="Nagy L.G."/>
            <person name="Martin F.M."/>
        </authorList>
    </citation>
    <scope>NUCLEOTIDE SEQUENCE</scope>
    <source>
        <strain evidence="1">UP504</strain>
    </source>
</reference>
<protein>
    <submittedName>
        <fullName evidence="1">Uncharacterized protein</fullName>
    </submittedName>
</protein>